<proteinExistence type="predicted"/>
<dbReference type="Proteomes" id="UP000183894">
    <property type="component" value="Unassembled WGS sequence"/>
</dbReference>
<keyword evidence="1" id="KW-0472">Membrane</keyword>
<dbReference type="RefSeq" id="WP_074796104.1">
    <property type="nucleotide sequence ID" value="NZ_FOAD01000010.1"/>
</dbReference>
<sequence length="68" mass="7167">MKTIKVIGLIASGSGVAGIMFLLHKGTPLLSFQNVGSPVYYPAGLGYVYYILVFGVGLVLLALYNEAS</sequence>
<reference evidence="2 3" key="1">
    <citation type="submission" date="2016-10" db="EMBL/GenBank/DDBJ databases">
        <authorList>
            <person name="de Groot N.N."/>
        </authorList>
    </citation>
    <scope>NUCLEOTIDE SEQUENCE [LARGE SCALE GENOMIC DNA]</scope>
    <source>
        <strain evidence="2 3">CDM_5</strain>
    </source>
</reference>
<gene>
    <name evidence="2" type="ORF">SAMN04488691_11040</name>
</gene>
<evidence type="ECO:0000313" key="3">
    <source>
        <dbReference type="Proteomes" id="UP000183894"/>
    </source>
</evidence>
<keyword evidence="1" id="KW-1133">Transmembrane helix</keyword>
<feature type="transmembrane region" description="Helical" evidence="1">
    <location>
        <begin position="44"/>
        <end position="64"/>
    </location>
</feature>
<dbReference type="EMBL" id="FOAD01000010">
    <property type="protein sequence ID" value="SEL87766.1"/>
    <property type="molecule type" value="Genomic_DNA"/>
</dbReference>
<evidence type="ECO:0000256" key="1">
    <source>
        <dbReference type="SAM" id="Phobius"/>
    </source>
</evidence>
<feature type="transmembrane region" description="Helical" evidence="1">
    <location>
        <begin position="7"/>
        <end position="24"/>
    </location>
</feature>
<accession>A0A1H7TTG7</accession>
<dbReference type="AlphaFoldDB" id="A0A1H7TTG7"/>
<name>A0A1H7TTG7_HALLR</name>
<keyword evidence="1" id="KW-0812">Transmembrane</keyword>
<protein>
    <submittedName>
        <fullName evidence="2">Uncharacterized protein</fullName>
    </submittedName>
</protein>
<evidence type="ECO:0000313" key="2">
    <source>
        <dbReference type="EMBL" id="SEL87766.1"/>
    </source>
</evidence>
<organism evidence="2 3">
    <name type="scientific">Haloferax larsenii</name>
    <dbReference type="NCBI Taxonomy" id="302484"/>
    <lineage>
        <taxon>Archaea</taxon>
        <taxon>Methanobacteriati</taxon>
        <taxon>Methanobacteriota</taxon>
        <taxon>Stenosarchaea group</taxon>
        <taxon>Halobacteria</taxon>
        <taxon>Halobacteriales</taxon>
        <taxon>Haloferacaceae</taxon>
        <taxon>Haloferax</taxon>
    </lineage>
</organism>